<gene>
    <name evidence="7" type="ordered locus">PB2503_02267</name>
</gene>
<protein>
    <submittedName>
        <fullName evidence="7">Putative divalent heavy-metal cations transporter</fullName>
    </submittedName>
</protein>
<keyword evidence="4 6" id="KW-0472">Membrane</keyword>
<dbReference type="eggNOG" id="COG0428">
    <property type="taxonomic scope" value="Bacteria"/>
</dbReference>
<feature type="transmembrane region" description="Helical" evidence="6">
    <location>
        <begin position="220"/>
        <end position="238"/>
    </location>
</feature>
<keyword evidence="3 6" id="KW-1133">Transmembrane helix</keyword>
<evidence type="ECO:0000256" key="5">
    <source>
        <dbReference type="SAM" id="MobiDB-lite"/>
    </source>
</evidence>
<name>E0TC98_PARBH</name>
<evidence type="ECO:0000313" key="8">
    <source>
        <dbReference type="Proteomes" id="UP000001302"/>
    </source>
</evidence>
<reference evidence="7 8" key="2">
    <citation type="journal article" date="2011" name="J. Bacteriol.">
        <title>Complete genome sequence of strain HTCC2503T of Parvularcula bermudensis, the type species of the order "Parvularculales" in the class Alphaproteobacteria.</title>
        <authorList>
            <person name="Oh H.M."/>
            <person name="Kang I."/>
            <person name="Vergin K.L."/>
            <person name="Kang D."/>
            <person name="Rhee K.H."/>
            <person name="Giovannoni S.J."/>
            <person name="Cho J.C."/>
        </authorList>
    </citation>
    <scope>NUCLEOTIDE SEQUENCE [LARGE SCALE GENOMIC DNA]</scope>
    <source>
        <strain evidence="8">ATCC BAA-594 / HTCC2503 / KCTC 12087</strain>
    </source>
</reference>
<evidence type="ECO:0000256" key="4">
    <source>
        <dbReference type="ARBA" id="ARBA00023136"/>
    </source>
</evidence>
<feature type="transmembrane region" description="Helical" evidence="6">
    <location>
        <begin position="6"/>
        <end position="32"/>
    </location>
</feature>
<dbReference type="GO" id="GO:0046873">
    <property type="term" value="F:metal ion transmembrane transporter activity"/>
    <property type="evidence" value="ECO:0007669"/>
    <property type="project" value="InterPro"/>
</dbReference>
<sequence length="267" mass="28009">MGIMGIVLPTIAPAVWASLAAALVATLGLAVVSVSGGWADRNRNYFAGFAAGVLVTSALLLLPEAIERTPSAPYFALLGYLFLFSLNALLRQSQGAVAAPLIAVSFHSFIDGFEYGVLFDHDVILGTIASLGLITHEFAEAVILFSLLKVAGISTRTAFIATFIGAALTTPMGALLSQPLLNAISPNAFAQLLAIAAGALLYVGATHLPGHLVEGVRWRLLLSYLLGIGLAVVLAIFVHPDHSHLSDPDHDHQGEGVDEDHHHPMAP</sequence>
<dbReference type="GO" id="GO:0016020">
    <property type="term" value="C:membrane"/>
    <property type="evidence" value="ECO:0007669"/>
    <property type="project" value="UniProtKB-SubCell"/>
</dbReference>
<feature type="transmembrane region" description="Helical" evidence="6">
    <location>
        <begin position="72"/>
        <end position="90"/>
    </location>
</feature>
<dbReference type="KEGG" id="pbr:PB2503_02267"/>
<keyword evidence="8" id="KW-1185">Reference proteome</keyword>
<comment type="subcellular location">
    <subcellularLocation>
        <location evidence="1">Membrane</location>
        <topology evidence="1">Multi-pass membrane protein</topology>
    </subcellularLocation>
</comment>
<feature type="transmembrane region" description="Helical" evidence="6">
    <location>
        <begin position="44"/>
        <end position="66"/>
    </location>
</feature>
<reference evidence="8" key="1">
    <citation type="submission" date="2010-08" db="EMBL/GenBank/DDBJ databases">
        <title>Genome sequence of Parvularcula bermudensis HTCC2503.</title>
        <authorList>
            <person name="Kang D.-M."/>
            <person name="Oh H.-M."/>
            <person name="Cho J.-C."/>
        </authorList>
    </citation>
    <scope>NUCLEOTIDE SEQUENCE [LARGE SCALE GENOMIC DNA]</scope>
    <source>
        <strain evidence="8">ATCC BAA-594 / HTCC2503 / KCTC 12087</strain>
    </source>
</reference>
<feature type="region of interest" description="Disordered" evidence="5">
    <location>
        <begin position="246"/>
        <end position="267"/>
    </location>
</feature>
<dbReference type="Pfam" id="PF02535">
    <property type="entry name" value="Zip"/>
    <property type="match status" value="1"/>
</dbReference>
<evidence type="ECO:0000256" key="1">
    <source>
        <dbReference type="ARBA" id="ARBA00004141"/>
    </source>
</evidence>
<dbReference type="HOGENOM" id="CLU_015114_0_5_5"/>
<dbReference type="InterPro" id="IPR003689">
    <property type="entry name" value="ZIP"/>
</dbReference>
<proteinExistence type="predicted"/>
<dbReference type="EMBL" id="CP002156">
    <property type="protein sequence ID" value="ADM08531.1"/>
    <property type="molecule type" value="Genomic_DNA"/>
</dbReference>
<organism evidence="7 8">
    <name type="scientific">Parvularcula bermudensis (strain ATCC BAA-594 / HTCC2503 / KCTC 12087)</name>
    <dbReference type="NCBI Taxonomy" id="314260"/>
    <lineage>
        <taxon>Bacteria</taxon>
        <taxon>Pseudomonadati</taxon>
        <taxon>Pseudomonadota</taxon>
        <taxon>Alphaproteobacteria</taxon>
        <taxon>Parvularculales</taxon>
        <taxon>Parvularculaceae</taxon>
        <taxon>Parvularcula</taxon>
    </lineage>
</organism>
<accession>E0TC98</accession>
<evidence type="ECO:0000256" key="2">
    <source>
        <dbReference type="ARBA" id="ARBA00022692"/>
    </source>
</evidence>
<dbReference type="Proteomes" id="UP000001302">
    <property type="component" value="Chromosome"/>
</dbReference>
<evidence type="ECO:0000256" key="6">
    <source>
        <dbReference type="SAM" id="Phobius"/>
    </source>
</evidence>
<feature type="transmembrane region" description="Helical" evidence="6">
    <location>
        <begin position="97"/>
        <end position="117"/>
    </location>
</feature>
<evidence type="ECO:0000313" key="7">
    <source>
        <dbReference type="EMBL" id="ADM08531.1"/>
    </source>
</evidence>
<feature type="transmembrane region" description="Helical" evidence="6">
    <location>
        <begin position="123"/>
        <end position="145"/>
    </location>
</feature>
<evidence type="ECO:0000256" key="3">
    <source>
        <dbReference type="ARBA" id="ARBA00022989"/>
    </source>
</evidence>
<dbReference type="STRING" id="314260.PB2503_02267"/>
<keyword evidence="2 6" id="KW-0812">Transmembrane</keyword>
<dbReference type="AlphaFoldDB" id="E0TC98"/>
<feature type="transmembrane region" description="Helical" evidence="6">
    <location>
        <begin position="188"/>
        <end position="208"/>
    </location>
</feature>
<feature type="transmembrane region" description="Helical" evidence="6">
    <location>
        <begin position="157"/>
        <end position="176"/>
    </location>
</feature>